<dbReference type="InterPro" id="IPR000210">
    <property type="entry name" value="BTB/POZ_dom"/>
</dbReference>
<reference evidence="2" key="1">
    <citation type="submission" date="2023-10" db="EMBL/GenBank/DDBJ databases">
        <title>Genome assembly of Pristionchus species.</title>
        <authorList>
            <person name="Yoshida K."/>
            <person name="Sommer R.J."/>
        </authorList>
    </citation>
    <scope>NUCLEOTIDE SEQUENCE</scope>
    <source>
        <strain evidence="2">RS0144</strain>
    </source>
</reference>
<feature type="non-terminal residue" evidence="2">
    <location>
        <position position="139"/>
    </location>
</feature>
<gene>
    <name evidence="2" type="ORF">PENTCL1PPCAC_1294</name>
</gene>
<dbReference type="AlphaFoldDB" id="A0AAV5SGG3"/>
<dbReference type="PANTHER" id="PTHR47022">
    <property type="entry name" value="BTB AND MATH DOMAIN-CONTAINING PROTEIN 36-RELATED"/>
    <property type="match status" value="1"/>
</dbReference>
<dbReference type="Gene3D" id="3.30.710.10">
    <property type="entry name" value="Potassium Channel Kv1.1, Chain A"/>
    <property type="match status" value="1"/>
</dbReference>
<dbReference type="EMBL" id="BTSX01000001">
    <property type="protein sequence ID" value="GMS79119.1"/>
    <property type="molecule type" value="Genomic_DNA"/>
</dbReference>
<proteinExistence type="predicted"/>
<protein>
    <recommendedName>
        <fullName evidence="1">BTB domain-containing protein</fullName>
    </recommendedName>
</protein>
<keyword evidence="3" id="KW-1185">Reference proteome</keyword>
<dbReference type="PROSITE" id="PS50097">
    <property type="entry name" value="BTB"/>
    <property type="match status" value="1"/>
</dbReference>
<dbReference type="Gene3D" id="2.60.210.10">
    <property type="entry name" value="Apoptosis, Tumor Necrosis Factor Receptor Associated Protein 2, Chain A"/>
    <property type="match status" value="1"/>
</dbReference>
<evidence type="ECO:0000313" key="3">
    <source>
        <dbReference type="Proteomes" id="UP001432027"/>
    </source>
</evidence>
<organism evidence="2 3">
    <name type="scientific">Pristionchus entomophagus</name>
    <dbReference type="NCBI Taxonomy" id="358040"/>
    <lineage>
        <taxon>Eukaryota</taxon>
        <taxon>Metazoa</taxon>
        <taxon>Ecdysozoa</taxon>
        <taxon>Nematoda</taxon>
        <taxon>Chromadorea</taxon>
        <taxon>Rhabditida</taxon>
        <taxon>Rhabditina</taxon>
        <taxon>Diplogasteromorpha</taxon>
        <taxon>Diplogasteroidea</taxon>
        <taxon>Neodiplogasteridae</taxon>
        <taxon>Pristionchus</taxon>
    </lineage>
</organism>
<dbReference type="InterPro" id="IPR011333">
    <property type="entry name" value="SKP1/BTB/POZ_sf"/>
</dbReference>
<evidence type="ECO:0000259" key="1">
    <source>
        <dbReference type="PROSITE" id="PS50097"/>
    </source>
</evidence>
<dbReference type="Proteomes" id="UP001432027">
    <property type="component" value="Unassembled WGS sequence"/>
</dbReference>
<dbReference type="SUPFAM" id="SSF49599">
    <property type="entry name" value="TRAF domain-like"/>
    <property type="match status" value="1"/>
</dbReference>
<dbReference type="Pfam" id="PF00651">
    <property type="entry name" value="BTB"/>
    <property type="match status" value="1"/>
</dbReference>
<evidence type="ECO:0000313" key="2">
    <source>
        <dbReference type="EMBL" id="GMS79119.1"/>
    </source>
</evidence>
<dbReference type="PANTHER" id="PTHR47022:SF1">
    <property type="entry name" value="BTB AND MATH DOMAIN-CONTAINING PROTEIN 36-RELATED"/>
    <property type="match status" value="1"/>
</dbReference>
<name>A0AAV5SGG3_9BILA</name>
<feature type="non-terminal residue" evidence="2">
    <location>
        <position position="1"/>
    </location>
</feature>
<comment type="caution">
    <text evidence="2">The sequence shown here is derived from an EMBL/GenBank/DDBJ whole genome shotgun (WGS) entry which is preliminary data.</text>
</comment>
<dbReference type="SUPFAM" id="SSF54695">
    <property type="entry name" value="POZ domain"/>
    <property type="match status" value="1"/>
</dbReference>
<feature type="domain" description="BTB" evidence="1">
    <location>
        <begin position="101"/>
        <end position="139"/>
    </location>
</feature>
<accession>A0AAV5SGG3</accession>
<dbReference type="InterPro" id="IPR008974">
    <property type="entry name" value="TRAF-like"/>
</dbReference>
<sequence>FHPQVQQFAGGKWKCEADVEFVLLNKATNYSSKRHFTWDDGKPIRGMNGTHYFSDLTNSKYGYINNNKIILEFRVNDISVEGIDPTPILDLSKFSSPIELNNVTLLIGEQSLCVSKDYLAVHSPVFAAMFFGKFVENGK</sequence>